<dbReference type="RefSeq" id="WP_285661464.1">
    <property type="nucleotide sequence ID" value="NZ_BSTX01000001.1"/>
</dbReference>
<feature type="region of interest" description="Disordered" evidence="1">
    <location>
        <begin position="156"/>
        <end position="181"/>
    </location>
</feature>
<accession>A0A9W6W8A6</accession>
<protein>
    <submittedName>
        <fullName evidence="3">Uncharacterized protein</fullName>
    </submittedName>
</protein>
<keyword evidence="2" id="KW-0812">Transmembrane</keyword>
<reference evidence="3" key="1">
    <citation type="submission" date="2023-03" db="EMBL/GenBank/DDBJ databases">
        <title>Actinorhabdospora filicis NBRC 111898.</title>
        <authorList>
            <person name="Ichikawa N."/>
            <person name="Sato H."/>
            <person name="Tonouchi N."/>
        </authorList>
    </citation>
    <scope>NUCLEOTIDE SEQUENCE</scope>
    <source>
        <strain evidence="3">NBRC 111898</strain>
    </source>
</reference>
<feature type="transmembrane region" description="Helical" evidence="2">
    <location>
        <begin position="124"/>
        <end position="143"/>
    </location>
</feature>
<sequence length="181" mass="19766">MSRRKTPRTSRRGWRALAVILGGAALGAAVVWPGMTVAEGFGSAQDYARLSGVARIGGCEPALFGPSYTCRAHVVWDKGWEEDVEVASTTDLEGEVRVQRRTDTGRGASEKYGRVYTESYPRRSGLVTVGVFAVGVVVMLGFWRWSGRRWLGAEPFRRGGDARPAPGGPRPGARPVFKRRK</sequence>
<dbReference type="EMBL" id="BSTX01000001">
    <property type="protein sequence ID" value="GLZ76281.1"/>
    <property type="molecule type" value="Genomic_DNA"/>
</dbReference>
<proteinExistence type="predicted"/>
<keyword evidence="2" id="KW-0472">Membrane</keyword>
<evidence type="ECO:0000256" key="2">
    <source>
        <dbReference type="SAM" id="Phobius"/>
    </source>
</evidence>
<keyword evidence="2" id="KW-1133">Transmembrane helix</keyword>
<evidence type="ECO:0000313" key="4">
    <source>
        <dbReference type="Proteomes" id="UP001165079"/>
    </source>
</evidence>
<organism evidence="3 4">
    <name type="scientific">Actinorhabdospora filicis</name>
    <dbReference type="NCBI Taxonomy" id="1785913"/>
    <lineage>
        <taxon>Bacteria</taxon>
        <taxon>Bacillati</taxon>
        <taxon>Actinomycetota</taxon>
        <taxon>Actinomycetes</taxon>
        <taxon>Micromonosporales</taxon>
        <taxon>Micromonosporaceae</taxon>
        <taxon>Actinorhabdospora</taxon>
    </lineage>
</organism>
<keyword evidence="4" id="KW-1185">Reference proteome</keyword>
<evidence type="ECO:0000313" key="3">
    <source>
        <dbReference type="EMBL" id="GLZ76281.1"/>
    </source>
</evidence>
<name>A0A9W6W8A6_9ACTN</name>
<comment type="caution">
    <text evidence="3">The sequence shown here is derived from an EMBL/GenBank/DDBJ whole genome shotgun (WGS) entry which is preliminary data.</text>
</comment>
<dbReference type="AlphaFoldDB" id="A0A9W6W8A6"/>
<gene>
    <name evidence="3" type="ORF">Afil01_10880</name>
</gene>
<dbReference type="Proteomes" id="UP001165079">
    <property type="component" value="Unassembled WGS sequence"/>
</dbReference>
<evidence type="ECO:0000256" key="1">
    <source>
        <dbReference type="SAM" id="MobiDB-lite"/>
    </source>
</evidence>